<reference evidence="2" key="1">
    <citation type="submission" date="2020-03" db="EMBL/GenBank/DDBJ databases">
        <title>Genome of Pelagibius litoralis DSM 21314T.</title>
        <authorList>
            <person name="Wang G."/>
        </authorList>
    </citation>
    <scope>NUCLEOTIDE SEQUENCE</scope>
    <source>
        <strain evidence="2">DSM 21314</strain>
    </source>
</reference>
<evidence type="ECO:0000313" key="3">
    <source>
        <dbReference type="Proteomes" id="UP000761264"/>
    </source>
</evidence>
<gene>
    <name evidence="2" type="ORF">HBA54_25845</name>
</gene>
<dbReference type="RefSeq" id="WP_167230640.1">
    <property type="nucleotide sequence ID" value="NZ_JAAQPH010000030.1"/>
</dbReference>
<dbReference type="PANTHER" id="PTHR21015:SF22">
    <property type="entry name" value="GLYCOSYLTRANSFERASE"/>
    <property type="match status" value="1"/>
</dbReference>
<dbReference type="Gene3D" id="3.40.50.2000">
    <property type="entry name" value="Glycogen Phosphorylase B"/>
    <property type="match status" value="2"/>
</dbReference>
<proteinExistence type="predicted"/>
<evidence type="ECO:0000259" key="1">
    <source>
        <dbReference type="Pfam" id="PF06722"/>
    </source>
</evidence>
<feature type="domain" description="Erythromycin biosynthesis protein CIII-like C-terminal" evidence="1">
    <location>
        <begin position="281"/>
        <end position="372"/>
    </location>
</feature>
<sequence length="390" mass="42648">MAKILVGYELGAGHGHVHRLMPVVHALEAEGHEVIFFLRNIKENAVLLARERRPILPVPDLVQRIPGVANPAPMGTYLDIMCHSGFYRRQTLHAGMLAWCGLIDQVDPDLVICDHSPVCLLACFQQRPAVQVADGFTLPPAEGDVFPFFRKGRKHLVDPAHVLRVMQYVQQQNGRPVPQSVTEPFRTAGRLICTLPELDPYTTLRQDPVIGPVEGLQQPQALPGKPHFFAYVSLEHKKTKAFLRGLRASSMSGEVFARGMTDEVAKALTRPGLTVHREPQPMTDIIARATMIIHHGGNGTCCAALSGGRVQLTLPTHMEARLSSDALSNLGVGRLLNNKDLDAALPAILEEVAENSAMAERATALAGKIKARGPHRPVKQIVETCLKILS</sequence>
<dbReference type="Proteomes" id="UP000761264">
    <property type="component" value="Unassembled WGS sequence"/>
</dbReference>
<keyword evidence="3" id="KW-1185">Reference proteome</keyword>
<dbReference type="Pfam" id="PF06722">
    <property type="entry name" value="EryCIII-like_C"/>
    <property type="match status" value="1"/>
</dbReference>
<accession>A0A967KEP6</accession>
<dbReference type="InterPro" id="IPR010610">
    <property type="entry name" value="EryCIII-like_C"/>
</dbReference>
<name>A0A967KEP6_9PROT</name>
<comment type="caution">
    <text evidence="2">The sequence shown here is derived from an EMBL/GenBank/DDBJ whole genome shotgun (WGS) entry which is preliminary data.</text>
</comment>
<dbReference type="SUPFAM" id="SSF53756">
    <property type="entry name" value="UDP-Glycosyltransferase/glycogen phosphorylase"/>
    <property type="match status" value="1"/>
</dbReference>
<protein>
    <submittedName>
        <fullName evidence="2">Glycosyltransferase family 1 protein</fullName>
    </submittedName>
</protein>
<dbReference type="PANTHER" id="PTHR21015">
    <property type="entry name" value="UDP-N-ACETYLGLUCOSAMINE--N-ACETYLMURAMYL-(PENTAPEPTIDE) PYROPHOSPHORYL-UNDECAPRENOL N-ACETYLGLUCOSAMINE TRANSFERASE 1"/>
    <property type="match status" value="1"/>
</dbReference>
<dbReference type="EMBL" id="JAAQPH010000030">
    <property type="protein sequence ID" value="NIA72029.1"/>
    <property type="molecule type" value="Genomic_DNA"/>
</dbReference>
<dbReference type="AlphaFoldDB" id="A0A967KEP6"/>
<organism evidence="2 3">
    <name type="scientific">Pelagibius litoralis</name>
    <dbReference type="NCBI Taxonomy" id="374515"/>
    <lineage>
        <taxon>Bacteria</taxon>
        <taxon>Pseudomonadati</taxon>
        <taxon>Pseudomonadota</taxon>
        <taxon>Alphaproteobacteria</taxon>
        <taxon>Rhodospirillales</taxon>
        <taxon>Rhodovibrionaceae</taxon>
        <taxon>Pelagibius</taxon>
    </lineage>
</organism>
<evidence type="ECO:0000313" key="2">
    <source>
        <dbReference type="EMBL" id="NIA72029.1"/>
    </source>
</evidence>
<dbReference type="GO" id="GO:0016757">
    <property type="term" value="F:glycosyltransferase activity"/>
    <property type="evidence" value="ECO:0007669"/>
    <property type="project" value="TreeGrafter"/>
</dbReference>